<sequence length="94" mass="10976">MLGNRLTLQFLCALLLILATFVCDSDGIWTMRYGRSIAKKRTFPYRDIATLLAREQLRSYNEWERPALNARNMESERYVPIDEPNKGGKESDFE</sequence>
<dbReference type="EMBL" id="CALNXK010000003">
    <property type="protein sequence ID" value="CAH3034685.1"/>
    <property type="molecule type" value="Genomic_DNA"/>
</dbReference>
<evidence type="ECO:0000313" key="4">
    <source>
        <dbReference type="Proteomes" id="UP001159405"/>
    </source>
</evidence>
<accession>A0ABN8MRX6</accession>
<evidence type="ECO:0000256" key="2">
    <source>
        <dbReference type="SAM" id="SignalP"/>
    </source>
</evidence>
<evidence type="ECO:0000313" key="3">
    <source>
        <dbReference type="EMBL" id="CAH3034685.1"/>
    </source>
</evidence>
<feature type="signal peptide" evidence="2">
    <location>
        <begin position="1"/>
        <end position="27"/>
    </location>
</feature>
<dbReference type="Proteomes" id="UP001159405">
    <property type="component" value="Unassembled WGS sequence"/>
</dbReference>
<name>A0ABN8MRX6_9CNID</name>
<comment type="caution">
    <text evidence="3">The sequence shown here is derived from an EMBL/GenBank/DDBJ whole genome shotgun (WGS) entry which is preliminary data.</text>
</comment>
<reference evidence="3 4" key="1">
    <citation type="submission" date="2022-05" db="EMBL/GenBank/DDBJ databases">
        <authorList>
            <consortium name="Genoscope - CEA"/>
            <person name="William W."/>
        </authorList>
    </citation>
    <scope>NUCLEOTIDE SEQUENCE [LARGE SCALE GENOMIC DNA]</scope>
</reference>
<feature type="region of interest" description="Disordered" evidence="1">
    <location>
        <begin position="75"/>
        <end position="94"/>
    </location>
</feature>
<organism evidence="3 4">
    <name type="scientific">Porites lobata</name>
    <dbReference type="NCBI Taxonomy" id="104759"/>
    <lineage>
        <taxon>Eukaryota</taxon>
        <taxon>Metazoa</taxon>
        <taxon>Cnidaria</taxon>
        <taxon>Anthozoa</taxon>
        <taxon>Hexacorallia</taxon>
        <taxon>Scleractinia</taxon>
        <taxon>Fungiina</taxon>
        <taxon>Poritidae</taxon>
        <taxon>Porites</taxon>
    </lineage>
</organism>
<protein>
    <submittedName>
        <fullName evidence="3">Uncharacterized protein</fullName>
    </submittedName>
</protein>
<keyword evidence="2" id="KW-0732">Signal</keyword>
<gene>
    <name evidence="3" type="ORF">PLOB_00025174</name>
</gene>
<proteinExistence type="predicted"/>
<keyword evidence="4" id="KW-1185">Reference proteome</keyword>
<feature type="chain" id="PRO_5046769459" evidence="2">
    <location>
        <begin position="28"/>
        <end position="94"/>
    </location>
</feature>
<evidence type="ECO:0000256" key="1">
    <source>
        <dbReference type="SAM" id="MobiDB-lite"/>
    </source>
</evidence>